<dbReference type="SUPFAM" id="SSF50475">
    <property type="entry name" value="FMN-binding split barrel"/>
    <property type="match status" value="1"/>
</dbReference>
<evidence type="ECO:0000256" key="2">
    <source>
        <dbReference type="ARBA" id="ARBA00023002"/>
    </source>
</evidence>
<dbReference type="Proteomes" id="UP000544090">
    <property type="component" value="Unassembled WGS sequence"/>
</dbReference>
<dbReference type="PANTHER" id="PTHR30466">
    <property type="entry name" value="FLAVIN REDUCTASE"/>
    <property type="match status" value="1"/>
</dbReference>
<gene>
    <name evidence="4" type="ORF">HGG74_15465</name>
</gene>
<accession>A0A7X6K6Y3</accession>
<dbReference type="GO" id="GO:0042602">
    <property type="term" value="F:riboflavin reductase (NADPH) activity"/>
    <property type="evidence" value="ECO:0007669"/>
    <property type="project" value="TreeGrafter"/>
</dbReference>
<evidence type="ECO:0000256" key="1">
    <source>
        <dbReference type="ARBA" id="ARBA00008898"/>
    </source>
</evidence>
<dbReference type="PROSITE" id="PS51257">
    <property type="entry name" value="PROKAR_LIPOPROTEIN"/>
    <property type="match status" value="1"/>
</dbReference>
<sequence length="159" mass="17608">MEIDARTFRDALGQLPTGVIVVTGWSNGYPAGMSCNSFTSVSLDPPLVGFFPANTSSTWPGIRESRQFTVNFLANGHEALARDFSRRGVDRFAGVAWRESVSGPLLEEAMCWIQCEIAEEYPAGDHTVVLGRVRSLDYRDDDRLPLVFHRGNYGTFTSV</sequence>
<keyword evidence="2" id="KW-0560">Oxidoreductase</keyword>
<organism evidence="4 5">
    <name type="scientific">Arthrobacter mobilis</name>
    <dbReference type="NCBI Taxonomy" id="2724944"/>
    <lineage>
        <taxon>Bacteria</taxon>
        <taxon>Bacillati</taxon>
        <taxon>Actinomycetota</taxon>
        <taxon>Actinomycetes</taxon>
        <taxon>Micrococcales</taxon>
        <taxon>Micrococcaceae</taxon>
        <taxon>Arthrobacter</taxon>
    </lineage>
</organism>
<dbReference type="EMBL" id="JAAZSQ010000017">
    <property type="protein sequence ID" value="NKX55913.1"/>
    <property type="molecule type" value="Genomic_DNA"/>
</dbReference>
<dbReference type="Gene3D" id="2.30.110.10">
    <property type="entry name" value="Electron Transport, Fmn-binding Protein, Chain A"/>
    <property type="match status" value="1"/>
</dbReference>
<reference evidence="4 5" key="1">
    <citation type="submission" date="2020-04" db="EMBL/GenBank/DDBJ databases">
        <title>Arthrobacter sp. nov.</title>
        <authorList>
            <person name="Liu S."/>
        </authorList>
    </citation>
    <scope>NUCLEOTIDE SEQUENCE [LARGE SCALE GENOMIC DNA]</scope>
    <source>
        <strain evidence="4 5">E918</strain>
    </source>
</reference>
<dbReference type="Pfam" id="PF01613">
    <property type="entry name" value="Flavin_Reduct"/>
    <property type="match status" value="1"/>
</dbReference>
<name>A0A7X6K6Y3_9MICC</name>
<dbReference type="RefSeq" id="WP_168487764.1">
    <property type="nucleotide sequence ID" value="NZ_JAAZSQ010000017.1"/>
</dbReference>
<dbReference type="AlphaFoldDB" id="A0A7X6K6Y3"/>
<dbReference type="SMART" id="SM00903">
    <property type="entry name" value="Flavin_Reduct"/>
    <property type="match status" value="1"/>
</dbReference>
<dbReference type="GO" id="GO:0010181">
    <property type="term" value="F:FMN binding"/>
    <property type="evidence" value="ECO:0007669"/>
    <property type="project" value="InterPro"/>
</dbReference>
<comment type="caution">
    <text evidence="4">The sequence shown here is derived from an EMBL/GenBank/DDBJ whole genome shotgun (WGS) entry which is preliminary data.</text>
</comment>
<protein>
    <submittedName>
        <fullName evidence="4">Flavin reductase family protein</fullName>
    </submittedName>
</protein>
<feature type="domain" description="Flavin reductase like" evidence="3">
    <location>
        <begin position="12"/>
        <end position="155"/>
    </location>
</feature>
<dbReference type="PANTHER" id="PTHR30466:SF11">
    <property type="entry name" value="FLAVIN-DEPENDENT MONOOXYGENASE, REDUCTASE SUBUNIT HSAB"/>
    <property type="match status" value="1"/>
</dbReference>
<dbReference type="InterPro" id="IPR012349">
    <property type="entry name" value="Split_barrel_FMN-bd"/>
</dbReference>
<keyword evidence="5" id="KW-1185">Reference proteome</keyword>
<evidence type="ECO:0000313" key="4">
    <source>
        <dbReference type="EMBL" id="NKX55913.1"/>
    </source>
</evidence>
<dbReference type="InterPro" id="IPR002563">
    <property type="entry name" value="Flavin_Rdtase-like_dom"/>
</dbReference>
<evidence type="ECO:0000259" key="3">
    <source>
        <dbReference type="SMART" id="SM00903"/>
    </source>
</evidence>
<evidence type="ECO:0000313" key="5">
    <source>
        <dbReference type="Proteomes" id="UP000544090"/>
    </source>
</evidence>
<comment type="similarity">
    <text evidence="1">Belongs to the non-flavoprotein flavin reductase family.</text>
</comment>
<dbReference type="InterPro" id="IPR050268">
    <property type="entry name" value="NADH-dep_flavin_reductase"/>
</dbReference>
<proteinExistence type="inferred from homology"/>